<feature type="transmembrane region" description="Helical" evidence="6">
    <location>
        <begin position="393"/>
        <end position="416"/>
    </location>
</feature>
<protein>
    <recommendedName>
        <fullName evidence="6">Protein DETOXIFICATION</fullName>
    </recommendedName>
    <alternativeName>
        <fullName evidence="6">Multidrug and toxic compound extrusion protein</fullName>
    </alternativeName>
</protein>
<organism evidence="7 8">
    <name type="scientific">Forsythia ovata</name>
    <dbReference type="NCBI Taxonomy" id="205694"/>
    <lineage>
        <taxon>Eukaryota</taxon>
        <taxon>Viridiplantae</taxon>
        <taxon>Streptophyta</taxon>
        <taxon>Embryophyta</taxon>
        <taxon>Tracheophyta</taxon>
        <taxon>Spermatophyta</taxon>
        <taxon>Magnoliopsida</taxon>
        <taxon>eudicotyledons</taxon>
        <taxon>Gunneridae</taxon>
        <taxon>Pentapetalae</taxon>
        <taxon>asterids</taxon>
        <taxon>lamiids</taxon>
        <taxon>Lamiales</taxon>
        <taxon>Oleaceae</taxon>
        <taxon>Forsythieae</taxon>
        <taxon>Forsythia</taxon>
    </lineage>
</organism>
<keyword evidence="8" id="KW-1185">Reference proteome</keyword>
<dbReference type="InterPro" id="IPR045069">
    <property type="entry name" value="MATE_euk"/>
</dbReference>
<evidence type="ECO:0000256" key="5">
    <source>
        <dbReference type="ARBA" id="ARBA00023136"/>
    </source>
</evidence>
<feature type="transmembrane region" description="Helical" evidence="6">
    <location>
        <begin position="422"/>
        <end position="442"/>
    </location>
</feature>
<name>A0ABD1QR96_9LAMI</name>
<feature type="transmembrane region" description="Helical" evidence="6">
    <location>
        <begin position="271"/>
        <end position="291"/>
    </location>
</feature>
<evidence type="ECO:0000256" key="1">
    <source>
        <dbReference type="ARBA" id="ARBA00004141"/>
    </source>
</evidence>
<evidence type="ECO:0000256" key="3">
    <source>
        <dbReference type="ARBA" id="ARBA00022692"/>
    </source>
</evidence>
<feature type="transmembrane region" description="Helical" evidence="6">
    <location>
        <begin position="53"/>
        <end position="70"/>
    </location>
</feature>
<feature type="transmembrane region" description="Helical" evidence="6">
    <location>
        <begin position="454"/>
        <end position="473"/>
    </location>
</feature>
<feature type="transmembrane region" description="Helical" evidence="6">
    <location>
        <begin position="349"/>
        <end position="372"/>
    </location>
</feature>
<dbReference type="EMBL" id="JBFOLJ010000014">
    <property type="protein sequence ID" value="KAL2478745.1"/>
    <property type="molecule type" value="Genomic_DNA"/>
</dbReference>
<evidence type="ECO:0000256" key="2">
    <source>
        <dbReference type="ARBA" id="ARBA00010199"/>
    </source>
</evidence>
<dbReference type="AlphaFoldDB" id="A0ABD1QR96"/>
<evidence type="ECO:0000256" key="6">
    <source>
        <dbReference type="RuleBase" id="RU004914"/>
    </source>
</evidence>
<feature type="transmembrane region" description="Helical" evidence="6">
    <location>
        <begin position="90"/>
        <end position="114"/>
    </location>
</feature>
<dbReference type="CDD" id="cd13132">
    <property type="entry name" value="MATE_eukaryotic"/>
    <property type="match status" value="1"/>
</dbReference>
<dbReference type="GO" id="GO:0016020">
    <property type="term" value="C:membrane"/>
    <property type="evidence" value="ECO:0007669"/>
    <property type="project" value="UniProtKB-SubCell"/>
</dbReference>
<comment type="similarity">
    <text evidence="2 6">Belongs to the multi antimicrobial extrusion (MATE) (TC 2.A.66.1) family.</text>
</comment>
<dbReference type="InterPro" id="IPR002528">
    <property type="entry name" value="MATE_fam"/>
</dbReference>
<reference evidence="8" key="1">
    <citation type="submission" date="2024-07" db="EMBL/GenBank/DDBJ databases">
        <title>Two chromosome-level genome assemblies of Korean endemic species Abeliophyllum distichum and Forsythia ovata (Oleaceae).</title>
        <authorList>
            <person name="Jang H."/>
        </authorList>
    </citation>
    <scope>NUCLEOTIDE SEQUENCE [LARGE SCALE GENOMIC DNA]</scope>
</reference>
<feature type="transmembrane region" description="Helical" evidence="6">
    <location>
        <begin position="227"/>
        <end position="250"/>
    </location>
</feature>
<comment type="subcellular location">
    <subcellularLocation>
        <location evidence="1">Membrane</location>
        <topology evidence="1">Multi-pass membrane protein</topology>
    </subcellularLocation>
</comment>
<evidence type="ECO:0000313" key="8">
    <source>
        <dbReference type="Proteomes" id="UP001604277"/>
    </source>
</evidence>
<dbReference type="Proteomes" id="UP001604277">
    <property type="component" value="Unassembled WGS sequence"/>
</dbReference>
<dbReference type="Pfam" id="PF01554">
    <property type="entry name" value="MatE"/>
    <property type="match status" value="2"/>
</dbReference>
<sequence length="514" mass="56607">METPLFDAKSSSNQVVLHDAPSAVLVYGEGGDYLPVQTFDDVKNLFYLESIKLWAIAAPIAFNIVCNYGINSFTNIFVGHIGDVELSSVAISLSVIANFSFGFLLGMASALETLCGQAFGAGETEMLGVYMQRSWLILIATCFCLLPLYIFSVPVLKLLGQRHDIAEIAGKFSLRIIPQMFSLAINFPTQKFLQAQSKVTILAWVGFVALVLHIGVLFLFIKVFKWGLTGAAVAYDVSGWGVALAQVVYIQGWCQDSWKGLSWLAFKEMWAFVRLSVASAVMLCLEIWYFMSIIVLTGHLEDPVLAVGSLSICMNLNGWEGMLFIGINAAISVRVSNELGSGHPRAAKYSVFVTVVESLSIGIISMLIIAATKDKFAILFTNSEKMQKAVADLAYLLAITMVLNSIQPVISGVAVGGGWQGLVAYINLTCYYIIGLPIGFFLGYNTKLGVQGIWMGMIFGTFLQTVILLIIVWKTNWNEEVEQTSERMRKWGGLNHDLDVKYNYPMAAVLLRWE</sequence>
<dbReference type="PANTHER" id="PTHR11206">
    <property type="entry name" value="MULTIDRUG RESISTANCE PROTEIN"/>
    <property type="match status" value="1"/>
</dbReference>
<gene>
    <name evidence="7" type="ORF">Fot_47759</name>
</gene>
<feature type="transmembrane region" description="Helical" evidence="6">
    <location>
        <begin position="199"/>
        <end position="221"/>
    </location>
</feature>
<keyword evidence="3 6" id="KW-0812">Transmembrane</keyword>
<comment type="caution">
    <text evidence="7">The sequence shown here is derived from an EMBL/GenBank/DDBJ whole genome shotgun (WGS) entry which is preliminary data.</text>
</comment>
<evidence type="ECO:0000256" key="4">
    <source>
        <dbReference type="ARBA" id="ARBA00022989"/>
    </source>
</evidence>
<evidence type="ECO:0000313" key="7">
    <source>
        <dbReference type="EMBL" id="KAL2478745.1"/>
    </source>
</evidence>
<dbReference type="NCBIfam" id="TIGR00797">
    <property type="entry name" value="matE"/>
    <property type="match status" value="1"/>
</dbReference>
<keyword evidence="5 6" id="KW-0472">Membrane</keyword>
<proteinExistence type="inferred from homology"/>
<keyword evidence="4 6" id="KW-1133">Transmembrane helix</keyword>
<feature type="transmembrane region" description="Helical" evidence="6">
    <location>
        <begin position="135"/>
        <end position="156"/>
    </location>
</feature>
<accession>A0ABD1QR96</accession>